<feature type="repeat" description="PPR" evidence="2">
    <location>
        <begin position="108"/>
        <end position="142"/>
    </location>
</feature>
<dbReference type="OMA" id="FCIELED"/>
<dbReference type="GO" id="GO:0048731">
    <property type="term" value="P:system development"/>
    <property type="evidence" value="ECO:0007669"/>
    <property type="project" value="UniProtKB-ARBA"/>
</dbReference>
<keyword evidence="1" id="KW-0677">Repeat</keyword>
<feature type="repeat" description="PPR" evidence="2">
    <location>
        <begin position="411"/>
        <end position="445"/>
    </location>
</feature>
<organism evidence="3 4">
    <name type="scientific">Ceratopteris richardii</name>
    <name type="common">Triangle waterfern</name>
    <dbReference type="NCBI Taxonomy" id="49495"/>
    <lineage>
        <taxon>Eukaryota</taxon>
        <taxon>Viridiplantae</taxon>
        <taxon>Streptophyta</taxon>
        <taxon>Embryophyta</taxon>
        <taxon>Tracheophyta</taxon>
        <taxon>Polypodiopsida</taxon>
        <taxon>Polypodiidae</taxon>
        <taxon>Polypodiales</taxon>
        <taxon>Pteridineae</taxon>
        <taxon>Pteridaceae</taxon>
        <taxon>Parkerioideae</taxon>
        <taxon>Ceratopteris</taxon>
    </lineage>
</organism>
<dbReference type="Gene3D" id="1.25.40.10">
    <property type="entry name" value="Tetratricopeptide repeat domain"/>
    <property type="match status" value="8"/>
</dbReference>
<dbReference type="NCBIfam" id="TIGR00756">
    <property type="entry name" value="PPR"/>
    <property type="match status" value="8"/>
</dbReference>
<feature type="repeat" description="PPR" evidence="2">
    <location>
        <begin position="614"/>
        <end position="648"/>
    </location>
</feature>
<sequence>MLACIRVNSFGYLKHLCEHGRLCDAICSAENLHKNGIRLPINLFFHLLKACISGPDLALGRKIHALIVNSGNGCNAFLATHLVRMFSSCHSLSDAKQIFIDLPVDLHTVYLWNAIISAFVNHGQHKCAIGLYHDMSKYGLHIDKHICIATMKACFCKSSIDSGRQIHSDIIKLGFEIDLLVCNTLITMYIKSGNFDDGRLIFMSIPEKDLVTWNALISGFADHGWALDTFFLFAEMYKKGYEPTLVTYLSIIKACARVLAFHDGRFIHALIVENCLEQERFMGNSLIDFYAKCESLEDALKVFDTLQTHDVATSNTMINAFAQHGHVSSAFDLFQKMLKKGFKPDDVTFISILKACSSIQDIECVKMIDNQIRCYNSEYDTYVASTLIDIYTKCGSIENAIRVFNSSRIQDIVTWNTIIGGLAQHDHFHAALQLFKKMQVRGIRPDTVTYISLLKSSSNMESLKFGKLIHTCIIDAGLENESLIFENSIIDMYTKFSSMEDAQDLFERLTTKDVVSWNTIISGYVQSERSFKCYQIFQSMQEEGVYPDKVTFSVILKACSGEFAHDCRKLIHSQIIENGIESDTLIESALIESYARVNNMEDARRVFSRASKQSVHAWNTLIAGYIHCEQIKDGLGIFEDMQRDMIQPNETTLITVLQGCSRFEAFDATMLVNDLIMKKKLDHDVFVMSTLVDAYAKHGKLKEAVSIFLNIAKPSVVTWSGLISGHVQHGDGLGALCLFYQMESSGVEPNEATYACAVRACILIDSLEQGKLVHDCSIRKGLVTNEVVGSALVNLYATSGSMEDASNVFSKLSNQDAITWNAIISGLTHLNDPKMALQYFEQMQILGLQPDFINFASLLAGCGHVGLINEGFDIFGSIDKVDSTLHNTGHFNCLIDLLGRAGYLSKAKDALEAIPPVYSVLGWRSLLGHCQTHSDTQLGRRCFERLVELGYADASIYKIMSNIYSWTGMEENAKTVESLRSIIEMEERNHDLVCI</sequence>
<feature type="repeat" description="PPR" evidence="2">
    <location>
        <begin position="310"/>
        <end position="344"/>
    </location>
</feature>
<dbReference type="Pfam" id="PF01535">
    <property type="entry name" value="PPR"/>
    <property type="match status" value="8"/>
</dbReference>
<evidence type="ECO:0008006" key="5">
    <source>
        <dbReference type="Google" id="ProtNLM"/>
    </source>
</evidence>
<comment type="caution">
    <text evidence="3">The sequence shown here is derived from an EMBL/GenBank/DDBJ whole genome shotgun (WGS) entry which is preliminary data.</text>
</comment>
<dbReference type="PROSITE" id="PS51375">
    <property type="entry name" value="PPR"/>
    <property type="match status" value="8"/>
</dbReference>
<dbReference type="InterPro" id="IPR002885">
    <property type="entry name" value="PPR_rpt"/>
</dbReference>
<keyword evidence="4" id="KW-1185">Reference proteome</keyword>
<dbReference type="GO" id="GO:0009451">
    <property type="term" value="P:RNA modification"/>
    <property type="evidence" value="ECO:0007669"/>
    <property type="project" value="InterPro"/>
</dbReference>
<dbReference type="OrthoDB" id="1902039at2759"/>
<reference evidence="3 4" key="1">
    <citation type="submission" date="2021-08" db="EMBL/GenBank/DDBJ databases">
        <title>WGS assembly of Ceratopteris richardii.</title>
        <authorList>
            <person name="Marchant D.B."/>
            <person name="Chen G."/>
            <person name="Jenkins J."/>
            <person name="Shu S."/>
            <person name="Leebens-Mack J."/>
            <person name="Grimwood J."/>
            <person name="Schmutz J."/>
            <person name="Soltis P."/>
            <person name="Soltis D."/>
            <person name="Chen Z.-H."/>
        </authorList>
    </citation>
    <scope>NUCLEOTIDE SEQUENCE [LARGE SCALE GENOMIC DNA]</scope>
    <source>
        <strain evidence="3">Whitten #5841</strain>
        <tissue evidence="3">Leaf</tissue>
    </source>
</reference>
<evidence type="ECO:0000256" key="2">
    <source>
        <dbReference type="PROSITE-ProRule" id="PRU00708"/>
    </source>
</evidence>
<dbReference type="FunFam" id="1.25.40.10:FF:000031">
    <property type="entry name" value="Pentatricopeptide repeat-containing protein mitochondrial"/>
    <property type="match status" value="1"/>
</dbReference>
<dbReference type="InterPro" id="IPR046960">
    <property type="entry name" value="PPR_At4g14850-like_plant"/>
</dbReference>
<dbReference type="FunFam" id="1.25.40.10:FF:000158">
    <property type="entry name" value="pentatricopeptide repeat-containing protein At2g33680"/>
    <property type="match status" value="1"/>
</dbReference>
<feature type="repeat" description="PPR" evidence="2">
    <location>
        <begin position="209"/>
        <end position="243"/>
    </location>
</feature>
<evidence type="ECO:0000313" key="3">
    <source>
        <dbReference type="EMBL" id="KAH7301356.1"/>
    </source>
</evidence>
<evidence type="ECO:0000313" key="4">
    <source>
        <dbReference type="Proteomes" id="UP000825935"/>
    </source>
</evidence>
<dbReference type="EMBL" id="CM035428">
    <property type="protein sequence ID" value="KAH7301356.1"/>
    <property type="molecule type" value="Genomic_DNA"/>
</dbReference>
<evidence type="ECO:0000256" key="1">
    <source>
        <dbReference type="ARBA" id="ARBA00022737"/>
    </source>
</evidence>
<dbReference type="FunFam" id="1.25.40.10:FF:000196">
    <property type="entry name" value="Pentatricopeptide repeat-containing protein At4g14850"/>
    <property type="match status" value="1"/>
</dbReference>
<dbReference type="GO" id="GO:0003723">
    <property type="term" value="F:RNA binding"/>
    <property type="evidence" value="ECO:0007669"/>
    <property type="project" value="InterPro"/>
</dbReference>
<protein>
    <recommendedName>
        <fullName evidence="5">Pentatricopeptide repeat-containing protein</fullName>
    </recommendedName>
</protein>
<dbReference type="InterPro" id="IPR011990">
    <property type="entry name" value="TPR-like_helical_dom_sf"/>
</dbReference>
<accession>A0A8T2RXX0</accession>
<name>A0A8T2RXX0_CERRI</name>
<gene>
    <name evidence="3" type="ORF">KP509_23G021700</name>
</gene>
<dbReference type="FunFam" id="1.25.40.10:FF:000073">
    <property type="entry name" value="Pentatricopeptide repeat-containing protein chloroplastic"/>
    <property type="match status" value="1"/>
</dbReference>
<dbReference type="PANTHER" id="PTHR24015">
    <property type="entry name" value="OS07G0578800 PROTEIN-RELATED"/>
    <property type="match status" value="1"/>
</dbReference>
<feature type="repeat" description="PPR" evidence="2">
    <location>
        <begin position="715"/>
        <end position="749"/>
    </location>
</feature>
<feature type="repeat" description="PPR" evidence="2">
    <location>
        <begin position="513"/>
        <end position="547"/>
    </location>
</feature>
<dbReference type="AlphaFoldDB" id="A0A8T2RXX0"/>
<dbReference type="Pfam" id="PF13041">
    <property type="entry name" value="PPR_2"/>
    <property type="match status" value="6"/>
</dbReference>
<proteinExistence type="predicted"/>
<dbReference type="PANTHER" id="PTHR24015:SF548">
    <property type="entry name" value="OS08G0340900 PROTEIN"/>
    <property type="match status" value="1"/>
</dbReference>
<feature type="repeat" description="PPR" evidence="2">
    <location>
        <begin position="816"/>
        <end position="850"/>
    </location>
</feature>
<dbReference type="Proteomes" id="UP000825935">
    <property type="component" value="Chromosome 23"/>
</dbReference>